<evidence type="ECO:0000313" key="1">
    <source>
        <dbReference type="EMBL" id="GJU03254.1"/>
    </source>
</evidence>
<evidence type="ECO:0000313" key="2">
    <source>
        <dbReference type="Proteomes" id="UP001151760"/>
    </source>
</evidence>
<organism evidence="1 2">
    <name type="scientific">Tanacetum coccineum</name>
    <dbReference type="NCBI Taxonomy" id="301880"/>
    <lineage>
        <taxon>Eukaryota</taxon>
        <taxon>Viridiplantae</taxon>
        <taxon>Streptophyta</taxon>
        <taxon>Embryophyta</taxon>
        <taxon>Tracheophyta</taxon>
        <taxon>Spermatophyta</taxon>
        <taxon>Magnoliopsida</taxon>
        <taxon>eudicotyledons</taxon>
        <taxon>Gunneridae</taxon>
        <taxon>Pentapetalae</taxon>
        <taxon>asterids</taxon>
        <taxon>campanulids</taxon>
        <taxon>Asterales</taxon>
        <taxon>Asteraceae</taxon>
        <taxon>Asteroideae</taxon>
        <taxon>Anthemideae</taxon>
        <taxon>Anthemidinae</taxon>
        <taxon>Tanacetum</taxon>
    </lineage>
</organism>
<comment type="caution">
    <text evidence="1">The sequence shown here is derived from an EMBL/GenBank/DDBJ whole genome shotgun (WGS) entry which is preliminary data.</text>
</comment>
<dbReference type="Proteomes" id="UP001151760">
    <property type="component" value="Unassembled WGS sequence"/>
</dbReference>
<protein>
    <submittedName>
        <fullName evidence="1">Uncharacterized protein</fullName>
    </submittedName>
</protein>
<keyword evidence="2" id="KW-1185">Reference proteome</keyword>
<reference evidence="1" key="1">
    <citation type="journal article" date="2022" name="Int. J. Mol. Sci.">
        <title>Draft Genome of Tanacetum Coccineum: Genomic Comparison of Closely Related Tanacetum-Family Plants.</title>
        <authorList>
            <person name="Yamashiro T."/>
            <person name="Shiraishi A."/>
            <person name="Nakayama K."/>
            <person name="Satake H."/>
        </authorList>
    </citation>
    <scope>NUCLEOTIDE SEQUENCE</scope>
</reference>
<name>A0ABQ5IWC7_9ASTR</name>
<sequence length="239" mass="27214">MLQMQWKRTYHARNCPKPRVRDLKYFMEQMLLAKQDEAVVILTDEQNDFLYADASRMEEIEELSANICLMARIQPTNCWTINYAQINALYKDFVPQKELSAEQKYFPSSFIPSDKNSNATPSIPASMPNLPEKGERANGIGFSDLAHEDRNTRTRRMLQDDVSCGSYFLTRGGGCPMTACHVAALTANYMQVAANDWYEVAEVAGWLANKGVTRVHGDKKLQSWQTRDPRILEALIANH</sequence>
<gene>
    <name evidence="1" type="ORF">Tco_1113592</name>
</gene>
<proteinExistence type="predicted"/>
<dbReference type="EMBL" id="BQNB010021134">
    <property type="protein sequence ID" value="GJU03254.1"/>
    <property type="molecule type" value="Genomic_DNA"/>
</dbReference>
<accession>A0ABQ5IWC7</accession>
<reference evidence="1" key="2">
    <citation type="submission" date="2022-01" db="EMBL/GenBank/DDBJ databases">
        <authorList>
            <person name="Yamashiro T."/>
            <person name="Shiraishi A."/>
            <person name="Satake H."/>
            <person name="Nakayama K."/>
        </authorList>
    </citation>
    <scope>NUCLEOTIDE SEQUENCE</scope>
</reference>